<keyword evidence="5" id="KW-1185">Reference proteome</keyword>
<organism evidence="4 5">
    <name type="scientific">Trypanosoma rangeli</name>
    <dbReference type="NCBI Taxonomy" id="5698"/>
    <lineage>
        <taxon>Eukaryota</taxon>
        <taxon>Discoba</taxon>
        <taxon>Euglenozoa</taxon>
        <taxon>Kinetoplastea</taxon>
        <taxon>Metakinetoplastina</taxon>
        <taxon>Trypanosomatida</taxon>
        <taxon>Trypanosomatidae</taxon>
        <taxon>Trypanosoma</taxon>
        <taxon>Herpetosoma</taxon>
    </lineage>
</organism>
<dbReference type="PANTHER" id="PTHR12537:SF126">
    <property type="entry name" value="PUM-HD DOMAIN-CONTAINING PROTEIN"/>
    <property type="match status" value="1"/>
</dbReference>
<dbReference type="PANTHER" id="PTHR12537">
    <property type="entry name" value="RNA BINDING PROTEIN PUMILIO-RELATED"/>
    <property type="match status" value="1"/>
</dbReference>
<keyword evidence="1" id="KW-0677">Repeat</keyword>
<dbReference type="InterPro" id="IPR016024">
    <property type="entry name" value="ARM-type_fold"/>
</dbReference>
<proteinExistence type="predicted"/>
<feature type="repeat" description="Pumilio" evidence="2">
    <location>
        <begin position="121"/>
        <end position="159"/>
    </location>
</feature>
<dbReference type="SMART" id="SM00025">
    <property type="entry name" value="Pumilio"/>
    <property type="match status" value="7"/>
</dbReference>
<feature type="compositionally biased region" description="Basic and acidic residues" evidence="3">
    <location>
        <begin position="689"/>
        <end position="700"/>
    </location>
</feature>
<dbReference type="SUPFAM" id="SSF48371">
    <property type="entry name" value="ARM repeat"/>
    <property type="match status" value="3"/>
</dbReference>
<dbReference type="Pfam" id="PF00806">
    <property type="entry name" value="PUF"/>
    <property type="match status" value="3"/>
</dbReference>
<dbReference type="Proteomes" id="UP000283634">
    <property type="component" value="Unassembled WGS sequence"/>
</dbReference>
<feature type="repeat" description="Pumilio" evidence="2">
    <location>
        <begin position="437"/>
        <end position="473"/>
    </location>
</feature>
<dbReference type="Pfam" id="PF22493">
    <property type="entry name" value="PUF_NOP9"/>
    <property type="match status" value="1"/>
</dbReference>
<feature type="region of interest" description="Disordered" evidence="3">
    <location>
        <begin position="521"/>
        <end position="572"/>
    </location>
</feature>
<feature type="compositionally biased region" description="Basic residues" evidence="3">
    <location>
        <begin position="709"/>
        <end position="720"/>
    </location>
</feature>
<feature type="region of interest" description="Disordered" evidence="3">
    <location>
        <begin position="674"/>
        <end position="720"/>
    </location>
</feature>
<comment type="caution">
    <text evidence="4">The sequence shown here is derived from an EMBL/GenBank/DDBJ whole genome shotgun (WGS) entry which is preliminary data.</text>
</comment>
<evidence type="ECO:0000256" key="2">
    <source>
        <dbReference type="PROSITE-ProRule" id="PRU00317"/>
    </source>
</evidence>
<dbReference type="GO" id="GO:0003729">
    <property type="term" value="F:mRNA binding"/>
    <property type="evidence" value="ECO:0007669"/>
    <property type="project" value="TreeGrafter"/>
</dbReference>
<dbReference type="AlphaFoldDB" id="A0A422NH58"/>
<dbReference type="RefSeq" id="XP_029238310.1">
    <property type="nucleotide sequence ID" value="XM_029381829.1"/>
</dbReference>
<dbReference type="InterPro" id="IPR011989">
    <property type="entry name" value="ARM-like"/>
</dbReference>
<dbReference type="PROSITE" id="PS50302">
    <property type="entry name" value="PUM"/>
    <property type="match status" value="2"/>
</dbReference>
<dbReference type="OrthoDB" id="278260at2759"/>
<feature type="compositionally biased region" description="Acidic residues" evidence="3">
    <location>
        <begin position="528"/>
        <end position="553"/>
    </location>
</feature>
<dbReference type="VEuPathDB" id="TriTrypDB:TRSC58_02908"/>
<dbReference type="GO" id="GO:0010608">
    <property type="term" value="P:post-transcriptional regulation of gene expression"/>
    <property type="evidence" value="ECO:0007669"/>
    <property type="project" value="TreeGrafter"/>
</dbReference>
<dbReference type="EMBL" id="MKGL01000153">
    <property type="protein sequence ID" value="RNF04798.1"/>
    <property type="molecule type" value="Genomic_DNA"/>
</dbReference>
<name>A0A422NH58_TRYRA</name>
<protein>
    <submittedName>
        <fullName evidence="4">Putative pumilio/PUF RNA binding protein 7</fullName>
    </submittedName>
</protein>
<dbReference type="OMA" id="LHPYGMR"/>
<dbReference type="InterPro" id="IPR001313">
    <property type="entry name" value="Pumilio_RNA-bd_rpt"/>
</dbReference>
<dbReference type="GeneID" id="40328857"/>
<gene>
    <name evidence="4" type="ORF">TraAM80_04924</name>
</gene>
<dbReference type="GO" id="GO:0005737">
    <property type="term" value="C:cytoplasm"/>
    <property type="evidence" value="ECO:0007669"/>
    <property type="project" value="TreeGrafter"/>
</dbReference>
<evidence type="ECO:0000256" key="1">
    <source>
        <dbReference type="ARBA" id="ARBA00022737"/>
    </source>
</evidence>
<evidence type="ECO:0000256" key="3">
    <source>
        <dbReference type="SAM" id="MobiDB-lite"/>
    </source>
</evidence>
<evidence type="ECO:0000313" key="4">
    <source>
        <dbReference type="EMBL" id="RNF04798.1"/>
    </source>
</evidence>
<evidence type="ECO:0000313" key="5">
    <source>
        <dbReference type="Proteomes" id="UP000283634"/>
    </source>
</evidence>
<reference evidence="4 5" key="1">
    <citation type="journal article" date="2018" name="BMC Genomics">
        <title>Genomic comparison of Trypanosoma conorhini and Trypanosoma rangeli to Trypanosoma cruzi strains of high and low virulence.</title>
        <authorList>
            <person name="Bradwell K.R."/>
            <person name="Koparde V.N."/>
            <person name="Matveyev A.V."/>
            <person name="Serrano M.G."/>
            <person name="Alves J.M."/>
            <person name="Parikh H."/>
            <person name="Huang B."/>
            <person name="Lee V."/>
            <person name="Espinosa-Alvarez O."/>
            <person name="Ortiz P.A."/>
            <person name="Costa-Martins A.G."/>
            <person name="Teixeira M.M."/>
            <person name="Buck G.A."/>
        </authorList>
    </citation>
    <scope>NUCLEOTIDE SEQUENCE [LARGE SCALE GENOMIC DNA]</scope>
    <source>
        <strain evidence="4 5">AM80</strain>
    </source>
</reference>
<dbReference type="Gene3D" id="1.25.10.10">
    <property type="entry name" value="Leucine-rich Repeat Variant"/>
    <property type="match status" value="3"/>
</dbReference>
<accession>A0A422NH58</accession>
<sequence>MPGMRLDFLKNSSQRAATGKSMPLKQVEAVLLYGKPEQRAKVVQKILPNTYSLCLSKASHHLLLTLLTKSDGLIRVQMLYHVRRKIIDLSLSPVGNLIVQEMLVRLPVQQKREIAEMFVLNAEGDEFRRLCEHPFGNHVAQKIMEHTASREVVEERFLPYIPSLAVHPYGQRVVVKFMESTEEGWRSVSKALFATDEELDVKEEMISTLFCPAEDNMTVSALLKHPLVPTTVKDAICAHLCEFAAEYLQPREESSAATATPQAGEDEFALPDFGNAAPRNNVHAVKRECPHHYHAYVTVFEHGDLAQKRELWESLLAAPGLIERIVSHKTAVAIAVAALKTLPESQERLWTAATATETVASNGSGLDILDVARDPARTMLLRAMIEVHGSSLTADHKKRLAEAALELSQNPVSSPVLQKLLECFPEDVTIMRLMLENIRGELRQLVTHNAASYLIQAMLQYGASGAVREELVNALLEVFSDIRGMLSFAQGTRVMQKLVAYASDEVVVTVVNALLREAEEERNRENAIDEAENVEEEQEGKETDEDADGDGDENAAAATARPSRREQREINRKKHYEVTSRAIVSYALHNHACFVIQALLRECRGRQLETQRKQLMNELKPFVFELAISPWAGRIVLETMLQSGSAKLGEVMKNVAFLKAEAWLSDVPERSKCTGSGLDPTMRQALRRHREEAEGEKQEAGAEAGTKAPSRKKLYRTLKK</sequence>